<accession>A0ABN4V3D5</accession>
<sequence length="111" mass="13480">MGIYEKYKEDVKQITGKYYKKYKRKICSYEDLYQTVWYILLAGLKVFDGRGDERKFLLLFIKNKLISILNYNRKPPYCINYPFTPLNIEYISADNDKNKYFMEIHGDFSRK</sequence>
<gene>
    <name evidence="1" type="ORF">BW47_05660</name>
</gene>
<dbReference type="RefSeq" id="WP_012057279.1">
    <property type="nucleotide sequence ID" value="NZ_CP007389.1"/>
</dbReference>
<name>A0ABN4V3D5_9BACT</name>
<dbReference type="EMBL" id="CP007389">
    <property type="protein sequence ID" value="APT74036.1"/>
    <property type="molecule type" value="Genomic_DNA"/>
</dbReference>
<dbReference type="InterPro" id="IPR013325">
    <property type="entry name" value="RNA_pol_sigma_r2"/>
</dbReference>
<protein>
    <submittedName>
        <fullName evidence="1">RNA polymerase subunit sigma-24</fullName>
    </submittedName>
</protein>
<dbReference type="Proteomes" id="UP000185490">
    <property type="component" value="Chromosome"/>
</dbReference>
<keyword evidence="2" id="KW-1185">Reference proteome</keyword>
<dbReference type="SUPFAM" id="SSF88946">
    <property type="entry name" value="Sigma2 domain of RNA polymerase sigma factors"/>
    <property type="match status" value="1"/>
</dbReference>
<reference evidence="1 2" key="1">
    <citation type="submission" date="2014-02" db="EMBL/GenBank/DDBJ databases">
        <title>Diversity of Thermotogales isolates from hydrothermal vents.</title>
        <authorList>
            <person name="Haverkamp T.H.A."/>
            <person name="Lossouarn J."/>
            <person name="Geslin C."/>
            <person name="Nesbo C.L."/>
        </authorList>
    </citation>
    <scope>NUCLEOTIDE SEQUENCE [LARGE SCALE GENOMIC DNA]</scope>
    <source>
        <strain evidence="1 2">431</strain>
    </source>
</reference>
<organism evidence="1 2">
    <name type="scientific">Thermosipho melanesiensis</name>
    <dbReference type="NCBI Taxonomy" id="46541"/>
    <lineage>
        <taxon>Bacteria</taxon>
        <taxon>Thermotogati</taxon>
        <taxon>Thermotogota</taxon>
        <taxon>Thermotogae</taxon>
        <taxon>Thermotogales</taxon>
        <taxon>Fervidobacteriaceae</taxon>
        <taxon>Thermosipho</taxon>
    </lineage>
</organism>
<evidence type="ECO:0000313" key="2">
    <source>
        <dbReference type="Proteomes" id="UP000185490"/>
    </source>
</evidence>
<evidence type="ECO:0000313" key="1">
    <source>
        <dbReference type="EMBL" id="APT74036.1"/>
    </source>
</evidence>
<proteinExistence type="predicted"/>